<dbReference type="Pfam" id="PF10364">
    <property type="entry name" value="NKWYS"/>
    <property type="match status" value="1"/>
</dbReference>
<comment type="caution">
    <text evidence="1">The sequence shown here is derived from an EMBL/GenBank/DDBJ whole genome shotgun (WGS) entry which is preliminary data.</text>
</comment>
<organism evidence="1 2">
    <name type="scientific">Pseudotamlana haliotis</name>
    <dbReference type="NCBI Taxonomy" id="2614804"/>
    <lineage>
        <taxon>Bacteria</taxon>
        <taxon>Pseudomonadati</taxon>
        <taxon>Bacteroidota</taxon>
        <taxon>Flavobacteriia</taxon>
        <taxon>Flavobacteriales</taxon>
        <taxon>Flavobacteriaceae</taxon>
        <taxon>Pseudotamlana</taxon>
    </lineage>
</organism>
<evidence type="ECO:0000313" key="1">
    <source>
        <dbReference type="EMBL" id="KAB1067020.1"/>
    </source>
</evidence>
<protein>
    <recommendedName>
        <fullName evidence="3">Sulfotransferase domain-containing protein</fullName>
    </recommendedName>
</protein>
<evidence type="ECO:0000313" key="2">
    <source>
        <dbReference type="Proteomes" id="UP000441333"/>
    </source>
</evidence>
<accession>A0A6N6MBM2</accession>
<name>A0A6N6MBM2_9FLAO</name>
<evidence type="ECO:0008006" key="3">
    <source>
        <dbReference type="Google" id="ProtNLM"/>
    </source>
</evidence>
<dbReference type="InterPro" id="IPR018831">
    <property type="entry name" value="Uncharacterised_NKWYS"/>
</dbReference>
<proteinExistence type="predicted"/>
<gene>
    <name evidence="1" type="ORF">F6U93_11400</name>
</gene>
<keyword evidence="2" id="KW-1185">Reference proteome</keyword>
<dbReference type="AlphaFoldDB" id="A0A6N6MBM2"/>
<dbReference type="EMBL" id="WAAT01000050">
    <property type="protein sequence ID" value="KAB1067020.1"/>
    <property type="molecule type" value="Genomic_DNA"/>
</dbReference>
<dbReference type="RefSeq" id="WP_150939905.1">
    <property type="nucleotide sequence ID" value="NZ_WAAT01000050.1"/>
</dbReference>
<dbReference type="Proteomes" id="UP000441333">
    <property type="component" value="Unassembled WGS sequence"/>
</dbReference>
<sequence>MKRIISKINKKISIIYRTCYYHKLKNKTIIVHTLGKVGSSTIYEELKKISPWKNIFHTHFLSNEWLNVKLKEGNHYESNYKAAKKVFSYLDKNSDKKKYIIALVREPVSREISNFMQNPKDFIEGDILSESLDSLKNSYLQKLNYDYTLNWFDTEFLNYTGFDVYSKPFDKDRGFSIYHHDDFEVLIIKLEKLNECYSGAMKEFFDLNLKLSGNSNQSSQKEISNIYKELQQTIKFPKEELSTLYTHKYISHFYTLEEIKQFKEKWS</sequence>
<reference evidence="1 2" key="1">
    <citation type="submission" date="2019-09" db="EMBL/GenBank/DDBJ databases">
        <authorList>
            <person name="Cao W.R."/>
        </authorList>
    </citation>
    <scope>NUCLEOTIDE SEQUENCE [LARGE SCALE GENOMIC DNA]</scope>
    <source>
        <strain evidence="1 2">B1N29</strain>
    </source>
</reference>